<dbReference type="InterPro" id="IPR012336">
    <property type="entry name" value="Thioredoxin-like_fold"/>
</dbReference>
<dbReference type="GO" id="GO:0005886">
    <property type="term" value="C:plasma membrane"/>
    <property type="evidence" value="ECO:0007669"/>
    <property type="project" value="UniProtKB-SubCell"/>
</dbReference>
<dbReference type="InterPro" id="IPR013766">
    <property type="entry name" value="Thioredoxin_domain"/>
</dbReference>
<accession>A0A7W0HJ83</accession>
<evidence type="ECO:0000259" key="10">
    <source>
        <dbReference type="PROSITE" id="PS51352"/>
    </source>
</evidence>
<feature type="domain" description="Thioredoxin" evidence="10">
    <location>
        <begin position="491"/>
        <end position="607"/>
    </location>
</feature>
<evidence type="ECO:0000256" key="2">
    <source>
        <dbReference type="ARBA" id="ARBA00022475"/>
    </source>
</evidence>
<evidence type="ECO:0000256" key="6">
    <source>
        <dbReference type="ARBA" id="ARBA00023136"/>
    </source>
</evidence>
<protein>
    <submittedName>
        <fullName evidence="11">Thiol:disulfide interchange protein DsbD</fullName>
        <ecNumber evidence="11">1.8.1.8</ecNumber>
    </submittedName>
</protein>
<dbReference type="InterPro" id="IPR003834">
    <property type="entry name" value="Cyt_c_assmbl_TM_dom"/>
</dbReference>
<keyword evidence="6 8" id="KW-0472">Membrane</keyword>
<keyword evidence="3 8" id="KW-0812">Transmembrane</keyword>
<feature type="transmembrane region" description="Helical" evidence="8">
    <location>
        <begin position="375"/>
        <end position="398"/>
    </location>
</feature>
<keyword evidence="11" id="KW-0560">Oxidoreductase</keyword>
<dbReference type="AlphaFoldDB" id="A0A7W0HJ83"/>
<dbReference type="PANTHER" id="PTHR32234:SF0">
    <property type="entry name" value="THIOL:DISULFIDE INTERCHANGE PROTEIN DSBD"/>
    <property type="match status" value="1"/>
</dbReference>
<dbReference type="GO" id="GO:0017004">
    <property type="term" value="P:cytochrome complex assembly"/>
    <property type="evidence" value="ECO:0007669"/>
    <property type="project" value="UniProtKB-KW"/>
</dbReference>
<feature type="chain" id="PRO_5030743872" evidence="9">
    <location>
        <begin position="39"/>
        <end position="607"/>
    </location>
</feature>
<reference evidence="11 12" key="1">
    <citation type="submission" date="2020-07" db="EMBL/GenBank/DDBJ databases">
        <title>Genomic Encyclopedia of Type Strains, Phase IV (KMG-IV): sequencing the most valuable type-strain genomes for metagenomic binning, comparative biology and taxonomic classification.</title>
        <authorList>
            <person name="Goeker M."/>
        </authorList>
    </citation>
    <scope>NUCLEOTIDE SEQUENCE [LARGE SCALE GENOMIC DNA]</scope>
    <source>
        <strain evidence="11 12">DSM 17721</strain>
    </source>
</reference>
<dbReference type="EMBL" id="JACDUS010000001">
    <property type="protein sequence ID" value="MBA2879934.1"/>
    <property type="molecule type" value="Genomic_DNA"/>
</dbReference>
<dbReference type="Proteomes" id="UP000525298">
    <property type="component" value="Unassembled WGS sequence"/>
</dbReference>
<keyword evidence="2" id="KW-1003">Cell membrane</keyword>
<feature type="transmembrane region" description="Helical" evidence="8">
    <location>
        <begin position="442"/>
        <end position="459"/>
    </location>
</feature>
<gene>
    <name evidence="11" type="ORF">HNR65_000241</name>
</gene>
<dbReference type="Pfam" id="PF02683">
    <property type="entry name" value="DsbD_TM"/>
    <property type="match status" value="1"/>
</dbReference>
<keyword evidence="5 8" id="KW-1133">Transmembrane helix</keyword>
<organism evidence="11 12">
    <name type="scientific">Desulfosalsimonas propionicica</name>
    <dbReference type="NCBI Taxonomy" id="332175"/>
    <lineage>
        <taxon>Bacteria</taxon>
        <taxon>Pseudomonadati</taxon>
        <taxon>Thermodesulfobacteriota</taxon>
        <taxon>Desulfobacteria</taxon>
        <taxon>Desulfobacterales</taxon>
        <taxon>Desulfosalsimonadaceae</taxon>
        <taxon>Desulfosalsimonas</taxon>
    </lineage>
</organism>
<feature type="transmembrane region" description="Helical" evidence="8">
    <location>
        <begin position="343"/>
        <end position="369"/>
    </location>
</feature>
<dbReference type="PROSITE" id="PS00194">
    <property type="entry name" value="THIOREDOXIN_1"/>
    <property type="match status" value="1"/>
</dbReference>
<dbReference type="PROSITE" id="PS51352">
    <property type="entry name" value="THIOREDOXIN_2"/>
    <property type="match status" value="1"/>
</dbReference>
<dbReference type="InterPro" id="IPR028250">
    <property type="entry name" value="DsbDN"/>
</dbReference>
<dbReference type="GO" id="GO:0047134">
    <property type="term" value="F:protein-disulfide reductase [NAD(P)H] activity"/>
    <property type="evidence" value="ECO:0007669"/>
    <property type="project" value="UniProtKB-EC"/>
</dbReference>
<feature type="transmembrane region" description="Helical" evidence="8">
    <location>
        <begin position="471"/>
        <end position="488"/>
    </location>
</feature>
<sequence length="607" mass="65229">MPCPTLTMELARILLKPRFFSCALLLVSALIFTGPANAAPDVLTAKALRSSIEISAGGRTEVALAVEMADNWHIHSNKPGESHFVAAALHLADHRGMFALENIFYPEAKEHDFAFSDKPVSVFGKSFFISATLAARNSVTAGTYDVPLELVFQACSESACAAPARARDVITVKVTGPSAARNPEQQGLDADVAGNTKKDPADSSAAMAGSGIFADIASAGLAVSLLLVFAGGLGLNLTPCVYPIIPITISYFGAQSEGRTFSLFILGLVYVLGMAMTYSAIGIISAFSGAFFGGLLQQPAVIAAIAGIFIFLALGMFGCYNFKLPDRWVARASGSRTGLFGALLMGLTMGIIAAPCIGPFVLGLMAYVAAVGDPFYGFLLFFFLSLGLGVPYLFLAVFAGKIRQLPRSGVWMEGVRHIFGLILLAMAVYFAAPLLPPITREYALPVFGIFACGYLLFFDRAGNSAVVFRRLKTGLAVLVLGFSLLGLIPPESAKDQWPAFSEPAFRQALANEGKVIMVFHADWCLPCREMDKQTFSDPRVQEAMDDFRVFEIDLTSAENRQARKTSRNFNVQGVPTVLIIDDTGQEADRITGFIDPDEMIQRLSRVH</sequence>
<proteinExistence type="predicted"/>
<evidence type="ECO:0000256" key="1">
    <source>
        <dbReference type="ARBA" id="ARBA00004651"/>
    </source>
</evidence>
<evidence type="ECO:0000256" key="3">
    <source>
        <dbReference type="ARBA" id="ARBA00022692"/>
    </source>
</evidence>
<dbReference type="EC" id="1.8.1.8" evidence="11"/>
<feature type="transmembrane region" description="Helical" evidence="8">
    <location>
        <begin position="418"/>
        <end position="436"/>
    </location>
</feature>
<keyword evidence="12" id="KW-1185">Reference proteome</keyword>
<evidence type="ECO:0000256" key="5">
    <source>
        <dbReference type="ARBA" id="ARBA00022989"/>
    </source>
</evidence>
<evidence type="ECO:0000313" key="11">
    <source>
        <dbReference type="EMBL" id="MBA2879934.1"/>
    </source>
</evidence>
<evidence type="ECO:0000256" key="8">
    <source>
        <dbReference type="SAM" id="Phobius"/>
    </source>
</evidence>
<keyword evidence="4" id="KW-0201">Cytochrome c-type biogenesis</keyword>
<dbReference type="RefSeq" id="WP_181549618.1">
    <property type="nucleotide sequence ID" value="NZ_JACDUS010000001.1"/>
</dbReference>
<feature type="signal peptide" evidence="9">
    <location>
        <begin position="1"/>
        <end position="38"/>
    </location>
</feature>
<comment type="caution">
    <text evidence="11">The sequence shown here is derived from an EMBL/GenBank/DDBJ whole genome shotgun (WGS) entry which is preliminary data.</text>
</comment>
<feature type="transmembrane region" description="Helical" evidence="8">
    <location>
        <begin position="219"/>
        <end position="242"/>
    </location>
</feature>
<evidence type="ECO:0000313" key="12">
    <source>
        <dbReference type="Proteomes" id="UP000525298"/>
    </source>
</evidence>
<keyword evidence="7" id="KW-0676">Redox-active center</keyword>
<evidence type="ECO:0000256" key="7">
    <source>
        <dbReference type="ARBA" id="ARBA00023284"/>
    </source>
</evidence>
<feature type="transmembrane region" description="Helical" evidence="8">
    <location>
        <begin position="300"/>
        <end position="322"/>
    </location>
</feature>
<name>A0A7W0HJ83_9BACT</name>
<dbReference type="Pfam" id="PF11412">
    <property type="entry name" value="DsbD_N"/>
    <property type="match status" value="1"/>
</dbReference>
<dbReference type="PANTHER" id="PTHR32234">
    <property type="entry name" value="THIOL:DISULFIDE INTERCHANGE PROTEIN DSBD"/>
    <property type="match status" value="1"/>
</dbReference>
<feature type="transmembrane region" description="Helical" evidence="8">
    <location>
        <begin position="263"/>
        <end position="288"/>
    </location>
</feature>
<dbReference type="SUPFAM" id="SSF52833">
    <property type="entry name" value="Thioredoxin-like"/>
    <property type="match status" value="1"/>
</dbReference>
<evidence type="ECO:0000256" key="9">
    <source>
        <dbReference type="SAM" id="SignalP"/>
    </source>
</evidence>
<keyword evidence="9" id="KW-0732">Signal</keyword>
<dbReference type="Pfam" id="PF13098">
    <property type="entry name" value="Thioredoxin_2"/>
    <property type="match status" value="1"/>
</dbReference>
<dbReference type="Gene3D" id="3.40.30.10">
    <property type="entry name" value="Glutaredoxin"/>
    <property type="match status" value="1"/>
</dbReference>
<dbReference type="GO" id="GO:0045454">
    <property type="term" value="P:cell redox homeostasis"/>
    <property type="evidence" value="ECO:0007669"/>
    <property type="project" value="TreeGrafter"/>
</dbReference>
<comment type="subcellular location">
    <subcellularLocation>
        <location evidence="1">Cell membrane</location>
        <topology evidence="1">Multi-pass membrane protein</topology>
    </subcellularLocation>
</comment>
<dbReference type="InterPro" id="IPR036249">
    <property type="entry name" value="Thioredoxin-like_sf"/>
</dbReference>
<evidence type="ECO:0000256" key="4">
    <source>
        <dbReference type="ARBA" id="ARBA00022748"/>
    </source>
</evidence>
<dbReference type="InterPro" id="IPR017937">
    <property type="entry name" value="Thioredoxin_CS"/>
</dbReference>